<dbReference type="Pfam" id="PF04932">
    <property type="entry name" value="Wzy_C"/>
    <property type="match status" value="1"/>
</dbReference>
<dbReference type="RefSeq" id="WP_328984607.1">
    <property type="nucleotide sequence ID" value="NZ_CP121472.1"/>
</dbReference>
<keyword evidence="7" id="KW-0436">Ligase</keyword>
<feature type="transmembrane region" description="Helical" evidence="5">
    <location>
        <begin position="237"/>
        <end position="256"/>
    </location>
</feature>
<evidence type="ECO:0000256" key="4">
    <source>
        <dbReference type="ARBA" id="ARBA00023136"/>
    </source>
</evidence>
<sequence length="424" mass="46928">MLKKALDGRAGSAQARFEHLWPVVAATLLLLFFSIGELFRFFFAALALAGLVVLIRRRAWPTDQGFLWFSAAFACLWLPMLLSLPDSESPAVSVIATARYLMYLLAAYLWIEAHGRHPGSRALLGGAFAVLLLWTADAVFQLVTGVNFFGQEAFGGQRITGMMGTRITLVLAIMSPVFFHAVVRFGSRKRPLALLLFPYLLVILYGGTRVAWMLLLLSMFAYALVLWAMGLRKALRWGVLSVAVIAVIASLAVAQTDWLKERIVRLDGLFSGDYAQMNVAVSDRLPHWIGAARMYQENPINGIGVKSYKYSYADYAPEDERFRGQPHLFALEVAAETGTIGLIGFALFQLLIAGMTLRLLRHQAYDAATWGIALLLAAFPLSATLSLYSHFMSSFVFYLAMVFFALASPSQPRDSERRAPLAGH</sequence>
<protein>
    <submittedName>
        <fullName evidence="7">Lipid A core - O-antigen ligase</fullName>
    </submittedName>
</protein>
<feature type="transmembrane region" description="Helical" evidence="5">
    <location>
        <begin position="212"/>
        <end position="230"/>
    </location>
</feature>
<dbReference type="PANTHER" id="PTHR37422:SF13">
    <property type="entry name" value="LIPOPOLYSACCHARIDE BIOSYNTHESIS PROTEIN PA4999-RELATED"/>
    <property type="match status" value="1"/>
</dbReference>
<accession>A0ABZ0SFG5</accession>
<dbReference type="PANTHER" id="PTHR37422">
    <property type="entry name" value="TEICHURONIC ACID BIOSYNTHESIS PROTEIN TUAE"/>
    <property type="match status" value="1"/>
</dbReference>
<comment type="subcellular location">
    <subcellularLocation>
        <location evidence="1">Membrane</location>
        <topology evidence="1">Multi-pass membrane protein</topology>
    </subcellularLocation>
</comment>
<evidence type="ECO:0000313" key="8">
    <source>
        <dbReference type="Proteomes" id="UP001432180"/>
    </source>
</evidence>
<evidence type="ECO:0000256" key="3">
    <source>
        <dbReference type="ARBA" id="ARBA00022989"/>
    </source>
</evidence>
<gene>
    <name evidence="7" type="ORF">Thiowin_03958</name>
</gene>
<feature type="transmembrane region" description="Helical" evidence="5">
    <location>
        <begin position="123"/>
        <end position="143"/>
    </location>
</feature>
<feature type="transmembrane region" description="Helical" evidence="5">
    <location>
        <begin position="391"/>
        <end position="408"/>
    </location>
</feature>
<evidence type="ECO:0000259" key="6">
    <source>
        <dbReference type="Pfam" id="PF04932"/>
    </source>
</evidence>
<evidence type="ECO:0000256" key="2">
    <source>
        <dbReference type="ARBA" id="ARBA00022692"/>
    </source>
</evidence>
<keyword evidence="2 5" id="KW-0812">Transmembrane</keyword>
<name>A0ABZ0SFG5_9GAMM</name>
<feature type="transmembrane region" description="Helical" evidence="5">
    <location>
        <begin position="65"/>
        <end position="84"/>
    </location>
</feature>
<reference evidence="7 8" key="1">
    <citation type="journal article" date="2023" name="Microorganisms">
        <title>Thiorhodovibrio frisius and Trv. litoralis spp. nov., Two Novel Members from a Clade of Fastidious Purple Sulfur Bacteria That Exhibit Unique Red-Shifted Light-Harvesting Capabilities.</title>
        <authorList>
            <person name="Methner A."/>
            <person name="Kuzyk S.B."/>
            <person name="Petersen J."/>
            <person name="Bauer S."/>
            <person name="Brinkmann H."/>
            <person name="Sichau K."/>
            <person name="Wanner G."/>
            <person name="Wolf J."/>
            <person name="Neumann-Schaal M."/>
            <person name="Henke P."/>
            <person name="Tank M."/>
            <person name="Sproer C."/>
            <person name="Bunk B."/>
            <person name="Overmann J."/>
        </authorList>
    </citation>
    <scope>NUCLEOTIDE SEQUENCE [LARGE SCALE GENOMIC DNA]</scope>
    <source>
        <strain evidence="7 8">DSM 6702</strain>
    </source>
</reference>
<evidence type="ECO:0000256" key="5">
    <source>
        <dbReference type="SAM" id="Phobius"/>
    </source>
</evidence>
<feature type="transmembrane region" description="Helical" evidence="5">
    <location>
        <begin position="190"/>
        <end position="206"/>
    </location>
</feature>
<keyword evidence="3 5" id="KW-1133">Transmembrane helix</keyword>
<evidence type="ECO:0000256" key="1">
    <source>
        <dbReference type="ARBA" id="ARBA00004141"/>
    </source>
</evidence>
<proteinExistence type="predicted"/>
<feature type="transmembrane region" description="Helical" evidence="5">
    <location>
        <begin position="163"/>
        <end position="183"/>
    </location>
</feature>
<dbReference type="GO" id="GO:0016874">
    <property type="term" value="F:ligase activity"/>
    <property type="evidence" value="ECO:0007669"/>
    <property type="project" value="UniProtKB-KW"/>
</dbReference>
<dbReference type="Proteomes" id="UP001432180">
    <property type="component" value="Chromosome"/>
</dbReference>
<feature type="transmembrane region" description="Helical" evidence="5">
    <location>
        <begin position="90"/>
        <end position="111"/>
    </location>
</feature>
<feature type="domain" description="O-antigen ligase-related" evidence="6">
    <location>
        <begin position="195"/>
        <end position="345"/>
    </location>
</feature>
<feature type="transmembrane region" description="Helical" evidence="5">
    <location>
        <begin position="340"/>
        <end position="360"/>
    </location>
</feature>
<feature type="transmembrane region" description="Helical" evidence="5">
    <location>
        <begin position="367"/>
        <end position="385"/>
    </location>
</feature>
<dbReference type="EMBL" id="CP121472">
    <property type="protein sequence ID" value="WPL18867.1"/>
    <property type="molecule type" value="Genomic_DNA"/>
</dbReference>
<organism evidence="7 8">
    <name type="scientific">Thiorhodovibrio winogradskyi</name>
    <dbReference type="NCBI Taxonomy" id="77007"/>
    <lineage>
        <taxon>Bacteria</taxon>
        <taxon>Pseudomonadati</taxon>
        <taxon>Pseudomonadota</taxon>
        <taxon>Gammaproteobacteria</taxon>
        <taxon>Chromatiales</taxon>
        <taxon>Chromatiaceae</taxon>
        <taxon>Thiorhodovibrio</taxon>
    </lineage>
</organism>
<evidence type="ECO:0000313" key="7">
    <source>
        <dbReference type="EMBL" id="WPL18867.1"/>
    </source>
</evidence>
<dbReference type="InterPro" id="IPR051533">
    <property type="entry name" value="WaaL-like"/>
</dbReference>
<keyword evidence="8" id="KW-1185">Reference proteome</keyword>
<dbReference type="InterPro" id="IPR007016">
    <property type="entry name" value="O-antigen_ligase-rel_domated"/>
</dbReference>
<feature type="transmembrane region" description="Helical" evidence="5">
    <location>
        <begin position="20"/>
        <end position="53"/>
    </location>
</feature>
<keyword evidence="4 5" id="KW-0472">Membrane</keyword>